<evidence type="ECO:0000313" key="1">
    <source>
        <dbReference type="EMBL" id="TKJ43530.1"/>
    </source>
</evidence>
<dbReference type="AlphaFoldDB" id="A0A532V8I8"/>
<comment type="caution">
    <text evidence="1">The sequence shown here is derived from an EMBL/GenBank/DDBJ whole genome shotgun (WGS) entry which is preliminary data.</text>
</comment>
<name>A0A532V8I8_UNCT6</name>
<protein>
    <recommendedName>
        <fullName evidence="3">Outer membrane protein beta-barrel domain-containing protein</fullName>
    </recommendedName>
</protein>
<dbReference type="EMBL" id="NJBO01000004">
    <property type="protein sequence ID" value="TKJ43530.1"/>
    <property type="molecule type" value="Genomic_DNA"/>
</dbReference>
<dbReference type="PROSITE" id="PS51257">
    <property type="entry name" value="PROKAR_LIPOPROTEIN"/>
    <property type="match status" value="1"/>
</dbReference>
<reference evidence="1 2" key="1">
    <citation type="submission" date="2017-06" db="EMBL/GenBank/DDBJ databases">
        <title>Novel microbial phyla capable of carbon fixation and sulfur reduction in deep-sea sediments.</title>
        <authorList>
            <person name="Huang J."/>
            <person name="Baker B."/>
            <person name="Wang Y."/>
        </authorList>
    </citation>
    <scope>NUCLEOTIDE SEQUENCE [LARGE SCALE GENOMIC DNA]</scope>
    <source>
        <strain evidence="1">B3_TA06</strain>
    </source>
</reference>
<gene>
    <name evidence="1" type="ORF">CEE36_04135</name>
</gene>
<proteinExistence type="predicted"/>
<accession>A0A532V8I8</accession>
<sequence>MKKIKGITIILIASFTAGVTSCVSPFYGTARIAKGFHVNSGIAVGQFTGVMMNSANWPYIGPRADVEVGYAFGNSFKTHLRAGGGWGWVSREREEGESTPNSQTFLLDGAIGIQIAHPHKYSTLALRLEAGLGGVSTDLMFGIGEAEWLTLGGRVYFFKGELAQFYLPVAPFIGIHPLPHLSIFASPGTFAFYEDYKPFFSVGVGYKLK</sequence>
<organism evidence="1 2">
    <name type="scientific">candidate division TA06 bacterium B3_TA06</name>
    <dbReference type="NCBI Taxonomy" id="2012487"/>
    <lineage>
        <taxon>Bacteria</taxon>
        <taxon>Bacteria division TA06</taxon>
    </lineage>
</organism>
<dbReference type="Proteomes" id="UP000317778">
    <property type="component" value="Unassembled WGS sequence"/>
</dbReference>
<evidence type="ECO:0000313" key="2">
    <source>
        <dbReference type="Proteomes" id="UP000317778"/>
    </source>
</evidence>
<evidence type="ECO:0008006" key="3">
    <source>
        <dbReference type="Google" id="ProtNLM"/>
    </source>
</evidence>